<proteinExistence type="predicted"/>
<feature type="region of interest" description="Disordered" evidence="1">
    <location>
        <begin position="1"/>
        <end position="28"/>
    </location>
</feature>
<name>A0AAV0ZCW4_VICFA</name>
<evidence type="ECO:0000256" key="1">
    <source>
        <dbReference type="SAM" id="MobiDB-lite"/>
    </source>
</evidence>
<sequence>MHPVFGEDQILPLENNVGPNGAEDDNLEDSNNVVVIGTFDCLGTIEDLNNLGKKFDEGGSTGLKDSTAVDQESSFQEVNMDWTTESINQKESCLDGST</sequence>
<keyword evidence="3" id="KW-1185">Reference proteome</keyword>
<dbReference type="EMBL" id="OX451735">
    <property type="protein sequence ID" value="CAI8595626.1"/>
    <property type="molecule type" value="Genomic_DNA"/>
</dbReference>
<feature type="region of interest" description="Disordered" evidence="1">
    <location>
        <begin position="56"/>
        <end position="98"/>
    </location>
</feature>
<organism evidence="2 3">
    <name type="scientific">Vicia faba</name>
    <name type="common">Broad bean</name>
    <name type="synonym">Faba vulgaris</name>
    <dbReference type="NCBI Taxonomy" id="3906"/>
    <lineage>
        <taxon>Eukaryota</taxon>
        <taxon>Viridiplantae</taxon>
        <taxon>Streptophyta</taxon>
        <taxon>Embryophyta</taxon>
        <taxon>Tracheophyta</taxon>
        <taxon>Spermatophyta</taxon>
        <taxon>Magnoliopsida</taxon>
        <taxon>eudicotyledons</taxon>
        <taxon>Gunneridae</taxon>
        <taxon>Pentapetalae</taxon>
        <taxon>rosids</taxon>
        <taxon>fabids</taxon>
        <taxon>Fabales</taxon>
        <taxon>Fabaceae</taxon>
        <taxon>Papilionoideae</taxon>
        <taxon>50 kb inversion clade</taxon>
        <taxon>NPAAA clade</taxon>
        <taxon>Hologalegina</taxon>
        <taxon>IRL clade</taxon>
        <taxon>Fabeae</taxon>
        <taxon>Vicia</taxon>
    </lineage>
</organism>
<accession>A0AAV0ZCW4</accession>
<evidence type="ECO:0000313" key="3">
    <source>
        <dbReference type="Proteomes" id="UP001157006"/>
    </source>
</evidence>
<reference evidence="2 3" key="1">
    <citation type="submission" date="2023-01" db="EMBL/GenBank/DDBJ databases">
        <authorList>
            <person name="Kreplak J."/>
        </authorList>
    </citation>
    <scope>NUCLEOTIDE SEQUENCE [LARGE SCALE GENOMIC DNA]</scope>
</reference>
<evidence type="ECO:0000313" key="2">
    <source>
        <dbReference type="EMBL" id="CAI8595626.1"/>
    </source>
</evidence>
<protein>
    <submittedName>
        <fullName evidence="2">Uncharacterized protein</fullName>
    </submittedName>
</protein>
<feature type="compositionally biased region" description="Polar residues" evidence="1">
    <location>
        <begin position="68"/>
        <end position="98"/>
    </location>
</feature>
<gene>
    <name evidence="2" type="ORF">VFH_I200080</name>
</gene>
<dbReference type="AlphaFoldDB" id="A0AAV0ZCW4"/>
<dbReference type="Proteomes" id="UP001157006">
    <property type="component" value="Chromosome 1S"/>
</dbReference>